<accession>A0AAE3NQ17</accession>
<dbReference type="EMBL" id="JARGYC010000007">
    <property type="protein sequence ID" value="MDF0599911.1"/>
    <property type="molecule type" value="Genomic_DNA"/>
</dbReference>
<protein>
    <submittedName>
        <fullName evidence="1">Uncharacterized protein</fullName>
    </submittedName>
</protein>
<organism evidence="1 2">
    <name type="scientific">Psychromarinibacter sediminicola</name>
    <dbReference type="NCBI Taxonomy" id="3033385"/>
    <lineage>
        <taxon>Bacteria</taxon>
        <taxon>Pseudomonadati</taxon>
        <taxon>Pseudomonadota</taxon>
        <taxon>Alphaproteobacteria</taxon>
        <taxon>Rhodobacterales</taxon>
        <taxon>Paracoccaceae</taxon>
        <taxon>Psychromarinibacter</taxon>
    </lineage>
</organism>
<dbReference type="RefSeq" id="WP_275566057.1">
    <property type="nucleotide sequence ID" value="NZ_JARGYC010000007.1"/>
</dbReference>
<dbReference type="Proteomes" id="UP001220964">
    <property type="component" value="Unassembled WGS sequence"/>
</dbReference>
<proteinExistence type="predicted"/>
<evidence type="ECO:0000313" key="2">
    <source>
        <dbReference type="Proteomes" id="UP001220964"/>
    </source>
</evidence>
<dbReference type="AlphaFoldDB" id="A0AAE3NQ17"/>
<keyword evidence="2" id="KW-1185">Reference proteome</keyword>
<comment type="caution">
    <text evidence="1">The sequence shown here is derived from an EMBL/GenBank/DDBJ whole genome shotgun (WGS) entry which is preliminary data.</text>
</comment>
<reference evidence="1" key="1">
    <citation type="submission" date="2023-03" db="EMBL/GenBank/DDBJ databases">
        <title>Multiphase analysis and comparison of six strains from genera Psychromarinibacter, Lutimaribacter, and Maritimibacter, including a novel species: Psychromarinibacter sediminicola sp. nov.</title>
        <authorList>
            <person name="Wang Y.-H."/>
            <person name="Ye M.-Q."/>
            <person name="Du Z.-J."/>
        </authorList>
    </citation>
    <scope>NUCLEOTIDE SEQUENCE</scope>
    <source>
        <strain evidence="1">C21-152</strain>
    </source>
</reference>
<sequence>MTKDPVCGNGPAMSSLKERLNRAQNTSMKLFGIMEAIDFLDNESACAGGKTVLIGVATEMAHSLNIELDSVNFPEVVE</sequence>
<gene>
    <name evidence="1" type="ORF">P1J78_04120</name>
</gene>
<evidence type="ECO:0000313" key="1">
    <source>
        <dbReference type="EMBL" id="MDF0599911.1"/>
    </source>
</evidence>
<name>A0AAE3NQ17_9RHOB</name>